<evidence type="ECO:0000256" key="1">
    <source>
        <dbReference type="ARBA" id="ARBA00001974"/>
    </source>
</evidence>
<sequence length="611" mass="69591">MGSTSEPTPVGNDYPTAEYLDSLPDRYDWPRENSRGYRIEEIPSGTRRPLKVIVVGAGASGIAFAKFSREELQNVEIVIYEKNADIGGTWLENRYPGCACDVPSVTYQFTWEPDVWSKFYSGSPEIHAYMKRVVDKYNLWPFINLNHKVNHAQWDEDSGKWTLKIENTKDQLTFTDTCDIFINASGPLNYWEMPKIPGIKDFNGVICHTADYPEGLDLKGKRVAVVGIGSSGIQVTAAISKEVSRLYTWVRSPTFILGNFASKFVTPEDPNPAYTKEQLRQMKGDAKTYLKYRKNIEGSMTNGFLVFYKNTPESIAAGKIARQQMREKLKSRPDIAAALIPEGFPVGCKRPTPGIGFLEALVAENTTAYPGGDLKQITSKGFIDPDGKEQEVDVIILATGFNTTWVPRFPIIARGNNLQDMYRGNPLSYLGVSAPEIPNYFTYYGPYGPLGQASAIVMIDFFTRYFNEFITKVQTDNIKSFAPRMDVALDFQEHADLYLKRTVWDAECKSWWKGGKVDGRIMLYPGSRTQYMELIEHPRYEDFDIRYKHRNRWGFLGNGFSVRDYNGRDLTWFWGLVDDKDKQEEYELDWQPEDEVEGDTIQREIVGPNAL</sequence>
<evidence type="ECO:0000256" key="3">
    <source>
        <dbReference type="ARBA" id="ARBA00022630"/>
    </source>
</evidence>
<keyword evidence="4" id="KW-0274">FAD</keyword>
<evidence type="ECO:0000256" key="4">
    <source>
        <dbReference type="ARBA" id="ARBA00022827"/>
    </source>
</evidence>
<comment type="caution">
    <text evidence="6">The sequence shown here is derived from an EMBL/GenBank/DDBJ whole genome shotgun (WGS) entry which is preliminary data.</text>
</comment>
<organism evidence="6 7">
    <name type="scientific">Exophiala mesophila</name>
    <name type="common">Black yeast-like fungus</name>
    <dbReference type="NCBI Taxonomy" id="212818"/>
    <lineage>
        <taxon>Eukaryota</taxon>
        <taxon>Fungi</taxon>
        <taxon>Dikarya</taxon>
        <taxon>Ascomycota</taxon>
        <taxon>Pezizomycotina</taxon>
        <taxon>Eurotiomycetes</taxon>
        <taxon>Chaetothyriomycetidae</taxon>
        <taxon>Chaetothyriales</taxon>
        <taxon>Herpotrichiellaceae</taxon>
        <taxon>Exophiala</taxon>
    </lineage>
</organism>
<dbReference type="GO" id="GO:0004499">
    <property type="term" value="F:N,N-dimethylaniline monooxygenase activity"/>
    <property type="evidence" value="ECO:0007669"/>
    <property type="project" value="InterPro"/>
</dbReference>
<dbReference type="GO" id="GO:0050661">
    <property type="term" value="F:NADP binding"/>
    <property type="evidence" value="ECO:0007669"/>
    <property type="project" value="InterPro"/>
</dbReference>
<dbReference type="OrthoDB" id="4119995at2759"/>
<dbReference type="PANTHER" id="PTHR42877">
    <property type="entry name" value="L-ORNITHINE N(5)-MONOOXYGENASE-RELATED"/>
    <property type="match status" value="1"/>
</dbReference>
<dbReference type="Gene3D" id="3.50.50.60">
    <property type="entry name" value="FAD/NAD(P)-binding domain"/>
    <property type="match status" value="2"/>
</dbReference>
<name>A0A438NK10_EXOME</name>
<evidence type="ECO:0000256" key="2">
    <source>
        <dbReference type="ARBA" id="ARBA00010139"/>
    </source>
</evidence>
<evidence type="ECO:0000313" key="7">
    <source>
        <dbReference type="Proteomes" id="UP000288859"/>
    </source>
</evidence>
<dbReference type="PANTHER" id="PTHR42877:SF7">
    <property type="entry name" value="FLAVIN-BINDING MONOOXYGENASE-RELATED"/>
    <property type="match status" value="1"/>
</dbReference>
<evidence type="ECO:0008006" key="8">
    <source>
        <dbReference type="Google" id="ProtNLM"/>
    </source>
</evidence>
<dbReference type="VEuPathDB" id="FungiDB:PV10_06398"/>
<accession>A0A438NK10</accession>
<dbReference type="EMBL" id="NAJM01000001">
    <property type="protein sequence ID" value="RVX76058.1"/>
    <property type="molecule type" value="Genomic_DNA"/>
</dbReference>
<proteinExistence type="inferred from homology"/>
<reference evidence="6 7" key="1">
    <citation type="submission" date="2017-03" db="EMBL/GenBank/DDBJ databases">
        <title>Genomes of endolithic fungi from Antarctica.</title>
        <authorList>
            <person name="Coleine C."/>
            <person name="Masonjones S."/>
            <person name="Stajich J.E."/>
        </authorList>
    </citation>
    <scope>NUCLEOTIDE SEQUENCE [LARGE SCALE GENOMIC DNA]</scope>
    <source>
        <strain evidence="6 7">CCFEE 6314</strain>
    </source>
</reference>
<dbReference type="InterPro" id="IPR036188">
    <property type="entry name" value="FAD/NAD-bd_sf"/>
</dbReference>
<keyword evidence="3" id="KW-0285">Flavoprotein</keyword>
<evidence type="ECO:0000313" key="6">
    <source>
        <dbReference type="EMBL" id="RVX76058.1"/>
    </source>
</evidence>
<comment type="similarity">
    <text evidence="2">Belongs to the FAD-binding monooxygenase family.</text>
</comment>
<dbReference type="GO" id="GO:0050660">
    <property type="term" value="F:flavin adenine dinucleotide binding"/>
    <property type="evidence" value="ECO:0007669"/>
    <property type="project" value="InterPro"/>
</dbReference>
<protein>
    <recommendedName>
        <fullName evidence="8">FAD/NAD(P)-binding domain-containing protein</fullName>
    </recommendedName>
</protein>
<dbReference type="Pfam" id="PF00743">
    <property type="entry name" value="FMO-like"/>
    <property type="match status" value="1"/>
</dbReference>
<dbReference type="InterPro" id="IPR051209">
    <property type="entry name" value="FAD-bind_Monooxygenase_sf"/>
</dbReference>
<dbReference type="AlphaFoldDB" id="A0A438NK10"/>
<dbReference type="Proteomes" id="UP000288859">
    <property type="component" value="Unassembled WGS sequence"/>
</dbReference>
<evidence type="ECO:0000256" key="5">
    <source>
        <dbReference type="ARBA" id="ARBA00023002"/>
    </source>
</evidence>
<gene>
    <name evidence="6" type="ORF">B0A52_00415</name>
</gene>
<dbReference type="InterPro" id="IPR020946">
    <property type="entry name" value="Flavin_mOase-like"/>
</dbReference>
<dbReference type="SUPFAM" id="SSF51905">
    <property type="entry name" value="FAD/NAD(P)-binding domain"/>
    <property type="match status" value="3"/>
</dbReference>
<comment type="cofactor">
    <cofactor evidence="1">
        <name>FAD</name>
        <dbReference type="ChEBI" id="CHEBI:57692"/>
    </cofactor>
</comment>
<keyword evidence="5" id="KW-0560">Oxidoreductase</keyword>